<proteinExistence type="predicted"/>
<keyword evidence="1" id="KW-0812">Transmembrane</keyword>
<dbReference type="AlphaFoldDB" id="A0A9W4U7V2"/>
<gene>
    <name evidence="2" type="ORF">PDIGIT_LOCUS3491</name>
</gene>
<evidence type="ECO:0000313" key="2">
    <source>
        <dbReference type="EMBL" id="CAI6318199.1"/>
    </source>
</evidence>
<evidence type="ECO:0000313" key="3">
    <source>
        <dbReference type="Proteomes" id="UP001152607"/>
    </source>
</evidence>
<dbReference type="EMBL" id="CAOQHR010000002">
    <property type="protein sequence ID" value="CAI6318199.1"/>
    <property type="molecule type" value="Genomic_DNA"/>
</dbReference>
<name>A0A9W4U7V2_9PLEO</name>
<comment type="caution">
    <text evidence="2">The sequence shown here is derived from an EMBL/GenBank/DDBJ whole genome shotgun (WGS) entry which is preliminary data.</text>
</comment>
<feature type="transmembrane region" description="Helical" evidence="1">
    <location>
        <begin position="132"/>
        <end position="152"/>
    </location>
</feature>
<reference evidence="2" key="1">
    <citation type="submission" date="2023-01" db="EMBL/GenBank/DDBJ databases">
        <authorList>
            <person name="Van Ghelder C."/>
            <person name="Rancurel C."/>
        </authorList>
    </citation>
    <scope>NUCLEOTIDE SEQUENCE</scope>
    <source>
        <strain evidence="2">CNCM I-4278</strain>
    </source>
</reference>
<keyword evidence="1" id="KW-1133">Transmembrane helix</keyword>
<sequence length="169" mass="18638">MEAGLSPFVQTAPSAVNCMDSRMYPLRFPCTSPSSHQSIHPSIPRRMRENAQIAATDPAPERCEFIRKSSPVLPSIGPTLYCCPMSLAGSLTEHGTVEEKGPPVSPSNGVDLTCVSRFLKGGILVLRPTTPLFELIFSRFIIMSALLCYYIQLDKYYYYYGGLATCMPC</sequence>
<keyword evidence="1" id="KW-0472">Membrane</keyword>
<accession>A0A9W4U7V2</accession>
<organism evidence="2 3">
    <name type="scientific">Periconia digitata</name>
    <dbReference type="NCBI Taxonomy" id="1303443"/>
    <lineage>
        <taxon>Eukaryota</taxon>
        <taxon>Fungi</taxon>
        <taxon>Dikarya</taxon>
        <taxon>Ascomycota</taxon>
        <taxon>Pezizomycotina</taxon>
        <taxon>Dothideomycetes</taxon>
        <taxon>Pleosporomycetidae</taxon>
        <taxon>Pleosporales</taxon>
        <taxon>Massarineae</taxon>
        <taxon>Periconiaceae</taxon>
        <taxon>Periconia</taxon>
    </lineage>
</organism>
<protein>
    <submittedName>
        <fullName evidence="2">Uncharacterized protein</fullName>
    </submittedName>
</protein>
<evidence type="ECO:0000256" key="1">
    <source>
        <dbReference type="SAM" id="Phobius"/>
    </source>
</evidence>
<dbReference type="Proteomes" id="UP001152607">
    <property type="component" value="Unassembled WGS sequence"/>
</dbReference>
<keyword evidence="3" id="KW-1185">Reference proteome</keyword>